<dbReference type="EMBL" id="CADCWN010000168">
    <property type="protein sequence ID" value="CAA9573109.1"/>
    <property type="molecule type" value="Genomic_DNA"/>
</dbReference>
<reference evidence="2" key="1">
    <citation type="submission" date="2020-02" db="EMBL/GenBank/DDBJ databases">
        <authorList>
            <person name="Meier V. D."/>
        </authorList>
    </citation>
    <scope>NUCLEOTIDE SEQUENCE</scope>
    <source>
        <strain evidence="2">AVDCRST_MAG18</strain>
    </source>
</reference>
<dbReference type="InterPro" id="IPR035959">
    <property type="entry name" value="RutC-like_sf"/>
</dbReference>
<dbReference type="AlphaFoldDB" id="A0A6J4V9U4"/>
<protein>
    <submittedName>
        <fullName evidence="2">RidA/YER057c/UK114 superfamily, group 1</fullName>
    </submittedName>
</protein>
<name>A0A6J4V9U4_9BACT</name>
<dbReference type="PANTHER" id="PTHR43760:SF1">
    <property type="entry name" value="ENDORIBONUCLEASE L-PSP_CHORISMATE MUTASE-LIKE DOMAIN-CONTAINING PROTEIN"/>
    <property type="match status" value="1"/>
</dbReference>
<dbReference type="Gene3D" id="3.30.1330.40">
    <property type="entry name" value="RutC-like"/>
    <property type="match status" value="1"/>
</dbReference>
<dbReference type="PANTHER" id="PTHR43760">
    <property type="entry name" value="ENDORIBONUCLEASE-RELATED"/>
    <property type="match status" value="1"/>
</dbReference>
<accession>A0A6J4V9U4</accession>
<sequence>MSPEQKMAELGLELKEVVVGPVGLLPWVQVGNLLYMSGRTPDRTGKAWNGQVGKEYTTAEGKEAAREVAWSQLCAAKSALGDLGRIKRVIKVLGMVNSAPGFSEQPQVINGFSELFVEVFGENGRHARSAVGMAGLPGNVPVEVEVIFEIAE</sequence>
<proteinExistence type="predicted"/>
<feature type="domain" description="Endoribonuclease L-PSP/chorismate mutase-like" evidence="1">
    <location>
        <begin position="6"/>
        <end position="138"/>
    </location>
</feature>
<dbReference type="InterPro" id="IPR013813">
    <property type="entry name" value="Endoribo_LPSP/chorism_mut-like"/>
</dbReference>
<evidence type="ECO:0000313" key="2">
    <source>
        <dbReference type="EMBL" id="CAA9573109.1"/>
    </source>
</evidence>
<dbReference type="SUPFAM" id="SSF55298">
    <property type="entry name" value="YjgF-like"/>
    <property type="match status" value="1"/>
</dbReference>
<organism evidence="2">
    <name type="scientific">uncultured Thermomicrobiales bacterium</name>
    <dbReference type="NCBI Taxonomy" id="1645740"/>
    <lineage>
        <taxon>Bacteria</taxon>
        <taxon>Pseudomonadati</taxon>
        <taxon>Thermomicrobiota</taxon>
        <taxon>Thermomicrobia</taxon>
        <taxon>Thermomicrobiales</taxon>
        <taxon>environmental samples</taxon>
    </lineage>
</organism>
<dbReference type="CDD" id="cd02199">
    <property type="entry name" value="YjgF_YER057c_UK114_like_1"/>
    <property type="match status" value="1"/>
</dbReference>
<evidence type="ECO:0000259" key="1">
    <source>
        <dbReference type="Pfam" id="PF14588"/>
    </source>
</evidence>
<dbReference type="Pfam" id="PF14588">
    <property type="entry name" value="YjgF_endoribonc"/>
    <property type="match status" value="1"/>
</dbReference>
<gene>
    <name evidence="2" type="ORF">AVDCRST_MAG18-2214</name>
</gene>